<dbReference type="GO" id="GO:0045944">
    <property type="term" value="P:positive regulation of transcription by RNA polymerase II"/>
    <property type="evidence" value="ECO:0007669"/>
    <property type="project" value="TreeGrafter"/>
</dbReference>
<feature type="domain" description="BHLH" evidence="8">
    <location>
        <begin position="141"/>
        <end position="193"/>
    </location>
</feature>
<dbReference type="GO" id="GO:0005737">
    <property type="term" value="C:cytoplasm"/>
    <property type="evidence" value="ECO:0007669"/>
    <property type="project" value="UniProtKB-SubCell"/>
</dbReference>
<dbReference type="GO" id="GO:0009653">
    <property type="term" value="P:anatomical structure morphogenesis"/>
    <property type="evidence" value="ECO:0007669"/>
    <property type="project" value="TreeGrafter"/>
</dbReference>
<organism evidence="9 10">
    <name type="scientific">Galendromus occidentalis</name>
    <name type="common">western predatory mite</name>
    <dbReference type="NCBI Taxonomy" id="34638"/>
    <lineage>
        <taxon>Eukaryota</taxon>
        <taxon>Metazoa</taxon>
        <taxon>Ecdysozoa</taxon>
        <taxon>Arthropoda</taxon>
        <taxon>Chelicerata</taxon>
        <taxon>Arachnida</taxon>
        <taxon>Acari</taxon>
        <taxon>Parasitiformes</taxon>
        <taxon>Mesostigmata</taxon>
        <taxon>Gamasina</taxon>
        <taxon>Phytoseioidea</taxon>
        <taxon>Phytoseiidae</taxon>
        <taxon>Typhlodrominae</taxon>
        <taxon>Galendromus</taxon>
    </lineage>
</organism>
<dbReference type="GO" id="GO:0070888">
    <property type="term" value="F:E-box binding"/>
    <property type="evidence" value="ECO:0007669"/>
    <property type="project" value="TreeGrafter"/>
</dbReference>
<keyword evidence="5" id="KW-0804">Transcription</keyword>
<feature type="compositionally biased region" description="Basic and acidic residues" evidence="7">
    <location>
        <begin position="66"/>
        <end position="78"/>
    </location>
</feature>
<evidence type="ECO:0000256" key="1">
    <source>
        <dbReference type="ARBA" id="ARBA00004324"/>
    </source>
</evidence>
<evidence type="ECO:0000256" key="6">
    <source>
        <dbReference type="ARBA" id="ARBA00023242"/>
    </source>
</evidence>
<keyword evidence="6" id="KW-0539">Nucleus</keyword>
<dbReference type="GO" id="GO:0003700">
    <property type="term" value="F:DNA-binding transcription factor activity"/>
    <property type="evidence" value="ECO:0007669"/>
    <property type="project" value="TreeGrafter"/>
</dbReference>
<dbReference type="PANTHER" id="PTHR19290:SF102">
    <property type="entry name" value="TRANSCRIPTION FACTOR ATOH8"/>
    <property type="match status" value="1"/>
</dbReference>
<dbReference type="FunFam" id="4.10.280.10:FF:000052">
    <property type="entry name" value="Protein atonal homolog 8"/>
    <property type="match status" value="1"/>
</dbReference>
<comment type="subcellular location">
    <subcellularLocation>
        <location evidence="2">Cytoplasm</location>
    </subcellularLocation>
    <subcellularLocation>
        <location evidence="1">Nucleus speckle</location>
    </subcellularLocation>
</comment>
<evidence type="ECO:0000313" key="10">
    <source>
        <dbReference type="RefSeq" id="XP_028967839.1"/>
    </source>
</evidence>
<evidence type="ECO:0000256" key="7">
    <source>
        <dbReference type="SAM" id="MobiDB-lite"/>
    </source>
</evidence>
<dbReference type="InterPro" id="IPR036638">
    <property type="entry name" value="HLH_DNA-bd_sf"/>
</dbReference>
<accession>A0AAJ7SG19</accession>
<reference evidence="10" key="1">
    <citation type="submission" date="2025-08" db="UniProtKB">
        <authorList>
            <consortium name="RefSeq"/>
        </authorList>
    </citation>
    <scope>IDENTIFICATION</scope>
</reference>
<dbReference type="Pfam" id="PF00010">
    <property type="entry name" value="HLH"/>
    <property type="match status" value="1"/>
</dbReference>
<dbReference type="KEGG" id="goe:114828328"/>
<evidence type="ECO:0000256" key="4">
    <source>
        <dbReference type="ARBA" id="ARBA00023125"/>
    </source>
</evidence>
<feature type="region of interest" description="Disordered" evidence="7">
    <location>
        <begin position="64"/>
        <end position="86"/>
    </location>
</feature>
<evidence type="ECO:0000256" key="2">
    <source>
        <dbReference type="ARBA" id="ARBA00004496"/>
    </source>
</evidence>
<name>A0AAJ7SG19_9ACAR</name>
<evidence type="ECO:0000256" key="3">
    <source>
        <dbReference type="ARBA" id="ARBA00023015"/>
    </source>
</evidence>
<dbReference type="Proteomes" id="UP000694867">
    <property type="component" value="Unplaced"/>
</dbReference>
<evidence type="ECO:0000259" key="8">
    <source>
        <dbReference type="PROSITE" id="PS50888"/>
    </source>
</evidence>
<dbReference type="PROSITE" id="PS50888">
    <property type="entry name" value="BHLH"/>
    <property type="match status" value="1"/>
</dbReference>
<evidence type="ECO:0000313" key="9">
    <source>
        <dbReference type="Proteomes" id="UP000694867"/>
    </source>
</evidence>
<dbReference type="PANTHER" id="PTHR19290">
    <property type="entry name" value="BASIC HELIX-LOOP-HELIX PROTEIN NEUROGENIN-RELATED"/>
    <property type="match status" value="1"/>
</dbReference>
<proteinExistence type="predicted"/>
<dbReference type="SMART" id="SM00353">
    <property type="entry name" value="HLH"/>
    <property type="match status" value="1"/>
</dbReference>
<feature type="compositionally biased region" description="Basic and acidic residues" evidence="7">
    <location>
        <begin position="7"/>
        <end position="21"/>
    </location>
</feature>
<keyword evidence="9" id="KW-1185">Reference proteome</keyword>
<protein>
    <submittedName>
        <fullName evidence="10">Protein atonal homolog 8-like</fullName>
    </submittedName>
</protein>
<dbReference type="GO" id="GO:0016607">
    <property type="term" value="C:nuclear speck"/>
    <property type="evidence" value="ECO:0007669"/>
    <property type="project" value="UniProtKB-SubCell"/>
</dbReference>
<dbReference type="InterPro" id="IPR011598">
    <property type="entry name" value="bHLH_dom"/>
</dbReference>
<dbReference type="RefSeq" id="XP_028967839.1">
    <property type="nucleotide sequence ID" value="XM_029112006.1"/>
</dbReference>
<keyword evidence="4" id="KW-0238">DNA-binding</keyword>
<dbReference type="Gene3D" id="4.10.280.10">
    <property type="entry name" value="Helix-loop-helix DNA-binding domain"/>
    <property type="match status" value="1"/>
</dbReference>
<dbReference type="AlphaFoldDB" id="A0AAJ7SG19"/>
<dbReference type="GO" id="GO:0046983">
    <property type="term" value="F:protein dimerization activity"/>
    <property type="evidence" value="ECO:0007669"/>
    <property type="project" value="InterPro"/>
</dbReference>
<sequence>MALCSVKDSKSTSDQIRHQSDEDSGVEFGQSPLLEVACINHRKKLSHSKKRSLLALRKSLCSDSGISDHERPASRDSSSRLPSSPEVSCLDLTLKDTLLSATKRSAIDDSSDVDTSDQLPPIKKEKADGDLVGDDRTVIRQRRIEANARERTRVHTIGAAFDSLRKSIPAFSDGQKLSKLAILRVASSYILALSSLLEDQKESFAESVQACSSAIHLDGKIRRR</sequence>
<dbReference type="SUPFAM" id="SSF47459">
    <property type="entry name" value="HLH, helix-loop-helix DNA-binding domain"/>
    <property type="match status" value="1"/>
</dbReference>
<evidence type="ECO:0000256" key="5">
    <source>
        <dbReference type="ARBA" id="ARBA00023163"/>
    </source>
</evidence>
<keyword evidence="3" id="KW-0805">Transcription regulation</keyword>
<gene>
    <name evidence="10" type="primary">LOC114828328</name>
</gene>
<feature type="region of interest" description="Disordered" evidence="7">
    <location>
        <begin position="1"/>
        <end position="27"/>
    </location>
</feature>
<feature type="region of interest" description="Disordered" evidence="7">
    <location>
        <begin position="107"/>
        <end position="127"/>
    </location>
</feature>
<dbReference type="GeneID" id="114828328"/>
<dbReference type="InterPro" id="IPR050359">
    <property type="entry name" value="bHLH_transcription_factors"/>
</dbReference>